<evidence type="ECO:0000313" key="2">
    <source>
        <dbReference type="EnsemblPlants" id="LPERR07G09900.1"/>
    </source>
</evidence>
<feature type="compositionally biased region" description="Polar residues" evidence="1">
    <location>
        <begin position="185"/>
        <end position="197"/>
    </location>
</feature>
<feature type="region of interest" description="Disordered" evidence="1">
    <location>
        <begin position="1"/>
        <end position="53"/>
    </location>
</feature>
<name>A0A0D9WY18_9ORYZ</name>
<protein>
    <submittedName>
        <fullName evidence="2">Uncharacterized protein</fullName>
    </submittedName>
</protein>
<organism evidence="2 3">
    <name type="scientific">Leersia perrieri</name>
    <dbReference type="NCBI Taxonomy" id="77586"/>
    <lineage>
        <taxon>Eukaryota</taxon>
        <taxon>Viridiplantae</taxon>
        <taxon>Streptophyta</taxon>
        <taxon>Embryophyta</taxon>
        <taxon>Tracheophyta</taxon>
        <taxon>Spermatophyta</taxon>
        <taxon>Magnoliopsida</taxon>
        <taxon>Liliopsida</taxon>
        <taxon>Poales</taxon>
        <taxon>Poaceae</taxon>
        <taxon>BOP clade</taxon>
        <taxon>Oryzoideae</taxon>
        <taxon>Oryzeae</taxon>
        <taxon>Oryzinae</taxon>
        <taxon>Leersia</taxon>
    </lineage>
</organism>
<keyword evidence="3" id="KW-1185">Reference proteome</keyword>
<reference evidence="2" key="3">
    <citation type="submission" date="2015-04" db="UniProtKB">
        <authorList>
            <consortium name="EnsemblPlants"/>
        </authorList>
    </citation>
    <scope>IDENTIFICATION</scope>
</reference>
<dbReference type="HOGENOM" id="CLU_732296_0_0_1"/>
<proteinExistence type="predicted"/>
<dbReference type="EnsemblPlants" id="LPERR07G09900.1">
    <property type="protein sequence ID" value="LPERR07G09900.1"/>
    <property type="gene ID" value="LPERR07G09900"/>
</dbReference>
<feature type="region of interest" description="Disordered" evidence="1">
    <location>
        <begin position="175"/>
        <end position="225"/>
    </location>
</feature>
<feature type="region of interest" description="Disordered" evidence="1">
    <location>
        <begin position="356"/>
        <end position="378"/>
    </location>
</feature>
<evidence type="ECO:0000313" key="3">
    <source>
        <dbReference type="Proteomes" id="UP000032180"/>
    </source>
</evidence>
<dbReference type="Gramene" id="LPERR07G09900.1">
    <property type="protein sequence ID" value="LPERR07G09900.1"/>
    <property type="gene ID" value="LPERR07G09900"/>
</dbReference>
<reference evidence="2 3" key="1">
    <citation type="submission" date="2012-08" db="EMBL/GenBank/DDBJ databases">
        <title>Oryza genome evolution.</title>
        <authorList>
            <person name="Wing R.A."/>
        </authorList>
    </citation>
    <scope>NUCLEOTIDE SEQUENCE</scope>
</reference>
<sequence length="378" mass="41700">MPVASPTREALPSHRALPVRQPSPVQEPSSHHLGLPSPPPTRAKTSRAGVAGGSSLTLGFEPLVHAEEEANTMVHDERDRTLCNAEAALANTKVSLHHAEEAVAKRERAVEREQQRLLNREMTVKEAEQGFSDREASMVAPDQAITERETDVRQREMAARRAQEEVTRRMTAIADREKQHLASGRLTSLPGSASWSGRSGPCHANPNLVPPGRRTRSRRHANTSRPWTLSIGPGSAWWRHAWYACGRWHGLWEWGTPPPRDSHHPRGLSRQLDELVAGLREVPAAVDEMAKSPSFNLARKVASLILASYQSRDPNFGPYIPTEDFPAGTEEVTWGRVEDAVEAVMVGFKGTEPAFQLAFRESDSDDDEEGDSSDKPAA</sequence>
<feature type="compositionally biased region" description="Basic residues" evidence="1">
    <location>
        <begin position="213"/>
        <end position="222"/>
    </location>
</feature>
<dbReference type="AlphaFoldDB" id="A0A0D9WY18"/>
<accession>A0A0D9WY18</accession>
<evidence type="ECO:0000256" key="1">
    <source>
        <dbReference type="SAM" id="MobiDB-lite"/>
    </source>
</evidence>
<reference evidence="3" key="2">
    <citation type="submission" date="2013-12" db="EMBL/GenBank/DDBJ databases">
        <authorList>
            <person name="Yu Y."/>
            <person name="Lee S."/>
            <person name="de Baynast K."/>
            <person name="Wissotski M."/>
            <person name="Liu L."/>
            <person name="Talag J."/>
            <person name="Goicoechea J."/>
            <person name="Angelova A."/>
            <person name="Jetty R."/>
            <person name="Kudrna D."/>
            <person name="Golser W."/>
            <person name="Rivera L."/>
            <person name="Zhang J."/>
            <person name="Wing R."/>
        </authorList>
    </citation>
    <scope>NUCLEOTIDE SEQUENCE</scope>
</reference>
<dbReference type="Proteomes" id="UP000032180">
    <property type="component" value="Chromosome 7"/>
</dbReference>